<evidence type="ECO:0000313" key="1">
    <source>
        <dbReference type="Proteomes" id="UP000887565"/>
    </source>
</evidence>
<evidence type="ECO:0000313" key="2">
    <source>
        <dbReference type="WBParaSite" id="nRc.2.0.1.t35344-RA"/>
    </source>
</evidence>
<dbReference type="Proteomes" id="UP000887565">
    <property type="component" value="Unplaced"/>
</dbReference>
<proteinExistence type="predicted"/>
<dbReference type="AlphaFoldDB" id="A0A915KBQ2"/>
<accession>A0A915KBQ2</accession>
<name>A0A915KBQ2_ROMCU</name>
<dbReference type="WBParaSite" id="nRc.2.0.1.t35344-RA">
    <property type="protein sequence ID" value="nRc.2.0.1.t35344-RA"/>
    <property type="gene ID" value="nRc.2.0.1.g35344"/>
</dbReference>
<organism evidence="1 2">
    <name type="scientific">Romanomermis culicivorax</name>
    <name type="common">Nematode worm</name>
    <dbReference type="NCBI Taxonomy" id="13658"/>
    <lineage>
        <taxon>Eukaryota</taxon>
        <taxon>Metazoa</taxon>
        <taxon>Ecdysozoa</taxon>
        <taxon>Nematoda</taxon>
        <taxon>Enoplea</taxon>
        <taxon>Dorylaimia</taxon>
        <taxon>Mermithida</taxon>
        <taxon>Mermithoidea</taxon>
        <taxon>Mermithidae</taxon>
        <taxon>Romanomermis</taxon>
    </lineage>
</organism>
<reference evidence="2" key="1">
    <citation type="submission" date="2022-11" db="UniProtKB">
        <authorList>
            <consortium name="WormBaseParasite"/>
        </authorList>
    </citation>
    <scope>IDENTIFICATION</scope>
</reference>
<sequence length="79" mass="9125">MEIYKILFTMKASHIKKHIAESTNLQYRKEEFENEQGDSIQKASAHLHIDIIVIQHIFKEHGSILLPSMAYKNTISTDA</sequence>
<keyword evidence="1" id="KW-1185">Reference proteome</keyword>
<protein>
    <submittedName>
        <fullName evidence="2">Uncharacterized protein</fullName>
    </submittedName>
</protein>